<dbReference type="Gene3D" id="3.30.1130.10">
    <property type="match status" value="1"/>
</dbReference>
<dbReference type="STRING" id="28092.WM40_03690"/>
<comment type="caution">
    <text evidence="2">The sequence shown here is derived from an EMBL/GenBank/DDBJ whole genome shotgun (WGS) entry which is preliminary data.</text>
</comment>
<sequence length="131" mass="14902">MTSVLIDPRLADCRRLFVRDYEVRMHIGAYEREKHGPQKVRFNVELFVPLAISTPQRDALEEIVNTDIIRDAITEAIGDGHVHLQETLCDGLAARLLADARVRAVRVITEKIDVYPDCQSVGVEVFRFKEA</sequence>
<dbReference type="SMART" id="SM00905">
    <property type="entry name" value="FolB"/>
    <property type="match status" value="1"/>
</dbReference>
<proteinExistence type="predicted"/>
<name>A0A0F5K4A0_9BURK</name>
<dbReference type="InterPro" id="IPR006157">
    <property type="entry name" value="FolB_dom"/>
</dbReference>
<organism evidence="2 3">
    <name type="scientific">Robbsia andropogonis</name>
    <dbReference type="NCBI Taxonomy" id="28092"/>
    <lineage>
        <taxon>Bacteria</taxon>
        <taxon>Pseudomonadati</taxon>
        <taxon>Pseudomonadota</taxon>
        <taxon>Betaproteobacteria</taxon>
        <taxon>Burkholderiales</taxon>
        <taxon>Burkholderiaceae</taxon>
        <taxon>Robbsia</taxon>
    </lineage>
</organism>
<dbReference type="Proteomes" id="UP000033618">
    <property type="component" value="Unassembled WGS sequence"/>
</dbReference>
<dbReference type="Pfam" id="PF02152">
    <property type="entry name" value="FolB"/>
    <property type="match status" value="1"/>
</dbReference>
<protein>
    <submittedName>
        <fullName evidence="2">Diguanylate cyclase</fullName>
    </submittedName>
</protein>
<evidence type="ECO:0000259" key="1">
    <source>
        <dbReference type="SMART" id="SM00905"/>
    </source>
</evidence>
<accession>A0A0F5K4A0</accession>
<keyword evidence="3" id="KW-1185">Reference proteome</keyword>
<evidence type="ECO:0000313" key="2">
    <source>
        <dbReference type="EMBL" id="KKB64760.1"/>
    </source>
</evidence>
<dbReference type="OrthoDB" id="8774845at2"/>
<dbReference type="GO" id="GO:0006760">
    <property type="term" value="P:folic acid-containing compound metabolic process"/>
    <property type="evidence" value="ECO:0007669"/>
    <property type="project" value="InterPro"/>
</dbReference>
<evidence type="ECO:0000313" key="3">
    <source>
        <dbReference type="Proteomes" id="UP000033618"/>
    </source>
</evidence>
<dbReference type="GO" id="GO:0004150">
    <property type="term" value="F:dihydroneopterin aldolase activity"/>
    <property type="evidence" value="ECO:0007669"/>
    <property type="project" value="InterPro"/>
</dbReference>
<dbReference type="EMBL" id="LAQU01000003">
    <property type="protein sequence ID" value="KKB64760.1"/>
    <property type="molecule type" value="Genomic_DNA"/>
</dbReference>
<gene>
    <name evidence="2" type="ORF">WM40_03690</name>
</gene>
<dbReference type="RefSeq" id="WP_046152298.1">
    <property type="nucleotide sequence ID" value="NZ_CADFGU010000005.1"/>
</dbReference>
<dbReference type="AlphaFoldDB" id="A0A0F5K4A0"/>
<dbReference type="SUPFAM" id="SSF55620">
    <property type="entry name" value="Tetrahydrobiopterin biosynthesis enzymes-like"/>
    <property type="match status" value="1"/>
</dbReference>
<feature type="domain" description="Dihydroneopterin aldolase/epimerase" evidence="1">
    <location>
        <begin position="16"/>
        <end position="127"/>
    </location>
</feature>
<dbReference type="InterPro" id="IPR043133">
    <property type="entry name" value="GTP-CH-I_C/QueF"/>
</dbReference>
<reference evidence="2 3" key="1">
    <citation type="submission" date="2015-03" db="EMBL/GenBank/DDBJ databases">
        <title>Draft Genome Sequence of Burkholderia andropogonis type strain ICMP2807, isolated from Sorghum bicolor.</title>
        <authorList>
            <person name="Lopes-Santos L."/>
            <person name="Castro D.B."/>
            <person name="Ottoboni L.M."/>
            <person name="Park D."/>
            <person name="Weirc B.S."/>
            <person name="Destefano S.A."/>
        </authorList>
    </citation>
    <scope>NUCLEOTIDE SEQUENCE [LARGE SCALE GENOMIC DNA]</scope>
    <source>
        <strain evidence="2 3">ICMP2807</strain>
    </source>
</reference>
<dbReference type="PATRIC" id="fig|28092.6.peg.880"/>